<gene>
    <name evidence="1" type="ORF">H9L15_06155</name>
</gene>
<organism evidence="1 2">
    <name type="scientific">Sphingomonas daechungensis</name>
    <dbReference type="NCBI Taxonomy" id="1176646"/>
    <lineage>
        <taxon>Bacteria</taxon>
        <taxon>Pseudomonadati</taxon>
        <taxon>Pseudomonadota</taxon>
        <taxon>Alphaproteobacteria</taxon>
        <taxon>Sphingomonadales</taxon>
        <taxon>Sphingomonadaceae</taxon>
        <taxon>Sphingomonas</taxon>
    </lineage>
</organism>
<dbReference type="Proteomes" id="UP000516134">
    <property type="component" value="Chromosome"/>
</dbReference>
<name>A0ABX6T3S7_9SPHN</name>
<proteinExistence type="predicted"/>
<accession>A0ABX6T3S7</accession>
<evidence type="ECO:0000313" key="1">
    <source>
        <dbReference type="EMBL" id="QNP44116.1"/>
    </source>
</evidence>
<sequence>MLTLLLASTIAATPAQSPSRTVASASAQATVRIVRGAEMRWGRPADFEASVVRASTIRERDGSRRTASLVEFY</sequence>
<keyword evidence="2" id="KW-1185">Reference proteome</keyword>
<evidence type="ECO:0000313" key="2">
    <source>
        <dbReference type="Proteomes" id="UP000516134"/>
    </source>
</evidence>
<protein>
    <submittedName>
        <fullName evidence="1">Uncharacterized protein</fullName>
    </submittedName>
</protein>
<reference evidence="1 2" key="1">
    <citation type="submission" date="2020-08" db="EMBL/GenBank/DDBJ databases">
        <title>Genome sequence of Sphingomonas daechungensis KACC 18115T.</title>
        <authorList>
            <person name="Hyun D.-W."/>
            <person name="Bae J.-W."/>
        </authorList>
    </citation>
    <scope>NUCLEOTIDE SEQUENCE [LARGE SCALE GENOMIC DNA]</scope>
    <source>
        <strain evidence="1 2">KACC 18115</strain>
    </source>
</reference>
<dbReference type="EMBL" id="CP060780">
    <property type="protein sequence ID" value="QNP44116.1"/>
    <property type="molecule type" value="Genomic_DNA"/>
</dbReference>
<dbReference type="RefSeq" id="WP_187715537.1">
    <property type="nucleotide sequence ID" value="NZ_BAABJC010000001.1"/>
</dbReference>